<comment type="caution">
    <text evidence="1">The sequence shown here is derived from an EMBL/GenBank/DDBJ whole genome shotgun (WGS) entry which is preliminary data.</text>
</comment>
<sequence>MASLQTFPVNKASFSLSLLRPNGFILPTSPPSHPIPSSTHTPGAQWPQLNSIEAKATKAGPLGFQLNVA</sequence>
<proteinExistence type="predicted"/>
<dbReference type="Proteomes" id="UP000550707">
    <property type="component" value="Unassembled WGS sequence"/>
</dbReference>
<gene>
    <name evidence="1" type="ORF">HJG59_013775</name>
</gene>
<dbReference type="AlphaFoldDB" id="A0A7J8C9W2"/>
<accession>A0A7J8C9W2</accession>
<dbReference type="InParanoid" id="A0A7J8C9W2"/>
<organism evidence="1 2">
    <name type="scientific">Molossus molossus</name>
    <name type="common">Pallas' mastiff bat</name>
    <name type="synonym">Vespertilio molossus</name>
    <dbReference type="NCBI Taxonomy" id="27622"/>
    <lineage>
        <taxon>Eukaryota</taxon>
        <taxon>Metazoa</taxon>
        <taxon>Chordata</taxon>
        <taxon>Craniata</taxon>
        <taxon>Vertebrata</taxon>
        <taxon>Euteleostomi</taxon>
        <taxon>Mammalia</taxon>
        <taxon>Eutheria</taxon>
        <taxon>Laurasiatheria</taxon>
        <taxon>Chiroptera</taxon>
        <taxon>Yangochiroptera</taxon>
        <taxon>Molossidae</taxon>
        <taxon>Molossus</taxon>
    </lineage>
</organism>
<evidence type="ECO:0000313" key="1">
    <source>
        <dbReference type="EMBL" id="KAF6407655.1"/>
    </source>
</evidence>
<keyword evidence="2" id="KW-1185">Reference proteome</keyword>
<protein>
    <submittedName>
        <fullName evidence="1">PAF1-like protein, Paf1/RNA polymerase II complex component</fullName>
    </submittedName>
</protein>
<reference evidence="1 2" key="1">
    <citation type="journal article" date="2020" name="Nature">
        <title>Six reference-quality genomes reveal evolution of bat adaptations.</title>
        <authorList>
            <person name="Jebb D."/>
            <person name="Huang Z."/>
            <person name="Pippel M."/>
            <person name="Hughes G.M."/>
            <person name="Lavrichenko K."/>
            <person name="Devanna P."/>
            <person name="Winkler S."/>
            <person name="Jermiin L.S."/>
            <person name="Skirmuntt E.C."/>
            <person name="Katzourakis A."/>
            <person name="Burkitt-Gray L."/>
            <person name="Ray D.A."/>
            <person name="Sullivan K.A.M."/>
            <person name="Roscito J.G."/>
            <person name="Kirilenko B.M."/>
            <person name="Davalos L.M."/>
            <person name="Corthals A.P."/>
            <person name="Power M.L."/>
            <person name="Jones G."/>
            <person name="Ransome R.D."/>
            <person name="Dechmann D.K.N."/>
            <person name="Locatelli A.G."/>
            <person name="Puechmaille S.J."/>
            <person name="Fedrigo O."/>
            <person name="Jarvis E.D."/>
            <person name="Hiller M."/>
            <person name="Vernes S.C."/>
            <person name="Myers E.W."/>
            <person name="Teeling E.C."/>
        </authorList>
    </citation>
    <scope>NUCLEOTIDE SEQUENCE [LARGE SCALE GENOMIC DNA]</scope>
    <source>
        <strain evidence="1">MMolMol1</strain>
        <tissue evidence="1">Muscle</tissue>
    </source>
</reference>
<dbReference type="EMBL" id="JACASF010000021">
    <property type="protein sequence ID" value="KAF6407655.1"/>
    <property type="molecule type" value="Genomic_DNA"/>
</dbReference>
<name>A0A7J8C9W2_MOLMO</name>
<evidence type="ECO:0000313" key="2">
    <source>
        <dbReference type="Proteomes" id="UP000550707"/>
    </source>
</evidence>